<feature type="non-terminal residue" evidence="1">
    <location>
        <position position="1"/>
    </location>
</feature>
<evidence type="ECO:0000313" key="1">
    <source>
        <dbReference type="EMBL" id="CAK0862923.1"/>
    </source>
</evidence>
<dbReference type="EMBL" id="CAUYUJ010016209">
    <property type="protein sequence ID" value="CAK0862923.1"/>
    <property type="molecule type" value="Genomic_DNA"/>
</dbReference>
<accession>A0ABN9USB1</accession>
<dbReference type="Proteomes" id="UP001189429">
    <property type="component" value="Unassembled WGS sequence"/>
</dbReference>
<evidence type="ECO:0000313" key="2">
    <source>
        <dbReference type="Proteomes" id="UP001189429"/>
    </source>
</evidence>
<keyword evidence="2" id="KW-1185">Reference proteome</keyword>
<gene>
    <name evidence="1" type="ORF">PCOR1329_LOCUS51223</name>
</gene>
<protein>
    <submittedName>
        <fullName evidence="1">Uncharacterized protein</fullName>
    </submittedName>
</protein>
<organism evidence="1 2">
    <name type="scientific">Prorocentrum cordatum</name>
    <dbReference type="NCBI Taxonomy" id="2364126"/>
    <lineage>
        <taxon>Eukaryota</taxon>
        <taxon>Sar</taxon>
        <taxon>Alveolata</taxon>
        <taxon>Dinophyceae</taxon>
        <taxon>Prorocentrales</taxon>
        <taxon>Prorocentraceae</taxon>
        <taxon>Prorocentrum</taxon>
    </lineage>
</organism>
<proteinExistence type="predicted"/>
<sequence length="495" mass="55561">TAWPTSSAGDGEAARSGQLFDTQKRLFHVDAPLCRYLDILGLRALKCRSGWRPSQPHMYLPRHELEHVVARANGRRSQLRHATRIFRRVTLMRELTKTGWRVRDPVISRVGPNFFEVAVPAMVWSVVQLRVPVSALRSCSSAVSFSVEDQSLQMTCARVQDAGCSWHRRATWLIKGWDSSSLVSVVISRNFAQSMQNHAAPTAVVVSEVVFRGRTDSGYEEIAYSLGHRSAPEVFSCVPDLPQWHDMASDMGAYAQIWSRIRLCQIHAGAVENSTYTPCMPVQKLKWYDVQDTKKGVHRQYFQCLVSAHRHFYSEVDPCIQPEDLVILRCTSPRGGEAVLYGLVREAREERQKAAPCASPEEGARTQCTSANGEAELRISYCSVEVELSDSSAAAYTAQARRVMDIATDDCYWVQFVHVPLAEKKCLELLQGLARGPPPRRTRRAPGGGSLAWTGTCRLRAWSCRLWTPTRWALLGPELNLVLLLVGFAIFPFKD</sequence>
<name>A0ABN9USB1_9DINO</name>
<comment type="caution">
    <text evidence="1">The sequence shown here is derived from an EMBL/GenBank/DDBJ whole genome shotgun (WGS) entry which is preliminary data.</text>
</comment>
<reference evidence="1" key="1">
    <citation type="submission" date="2023-10" db="EMBL/GenBank/DDBJ databases">
        <authorList>
            <person name="Chen Y."/>
            <person name="Shah S."/>
            <person name="Dougan E. K."/>
            <person name="Thang M."/>
            <person name="Chan C."/>
        </authorList>
    </citation>
    <scope>NUCLEOTIDE SEQUENCE [LARGE SCALE GENOMIC DNA]</scope>
</reference>